<accession>A0A1X7LEC5</accession>
<dbReference type="EMBL" id="FXAW01000010">
    <property type="protein sequence ID" value="SMG52198.1"/>
    <property type="molecule type" value="Genomic_DNA"/>
</dbReference>
<sequence>MCVEKHTDLKNLQMRYFLFTFLILTSFFSYSQANQKIGLAGAYYQEGEYEKAISIYRELAEAPQNISFIHNNYLEILYTKQYNKEAEKYLKSINRIFPSNISYQVDFVDFYITINDSTKAERAYNQIENQVLQNLGNLRSAAQYFINKQHRAYAERLYLSARDIMRDPNAFAIQLATLYRYTNQKDKMVDEYLKYAIERPGNLRYVKNMLQMSLTEDQELQAFVEMLMENLQKNSDQDMYADLLIWANIQLENFYGAFIQARAIDKRNKLEGQNSLEIGELAFENENYETAEMIFAYVVDNFSNSRNYIKAKQLMIKTQEIRVKNDFPIDTVAIRNLVSSYENLIEEIGLSHYTLAAYRQQALLHALYLDEQQKAIDMLKEVIDFPNADEMIVAEAKLNLGDIYVITEQPWESVLLYYQVEKSHKNENIGEIAKLKNAKLSFYKGEFELAQEHLDILKNATRREIANDAMDLSLLIKNNTILDSTQKALRAYAEVDLMLYQNKYSKAQKTLDSLIIEYSEHPILDELIWLKARREKETGAYFDAIELLHRIVFDMPYDILTDDALFEMANIYEELIKDTGKAKEYYQQLLSEYPGSIFVAEARKRFRTLRGDFVN</sequence>
<dbReference type="Pfam" id="PF13174">
    <property type="entry name" value="TPR_6"/>
    <property type="match status" value="1"/>
</dbReference>
<dbReference type="AlphaFoldDB" id="A0A1X7LEC5"/>
<dbReference type="OrthoDB" id="9763354at2"/>
<evidence type="ECO:0000313" key="2">
    <source>
        <dbReference type="Proteomes" id="UP000193804"/>
    </source>
</evidence>
<protein>
    <submittedName>
        <fullName evidence="1">Tetratricopeptide repeat-containing protein</fullName>
    </submittedName>
</protein>
<dbReference type="Gene3D" id="1.25.40.10">
    <property type="entry name" value="Tetratricopeptide repeat domain"/>
    <property type="match status" value="2"/>
</dbReference>
<dbReference type="InterPro" id="IPR019734">
    <property type="entry name" value="TPR_rpt"/>
</dbReference>
<evidence type="ECO:0000313" key="1">
    <source>
        <dbReference type="EMBL" id="SMG52198.1"/>
    </source>
</evidence>
<keyword evidence="2" id="KW-1185">Reference proteome</keyword>
<dbReference type="InterPro" id="IPR011990">
    <property type="entry name" value="TPR-like_helical_dom_sf"/>
</dbReference>
<dbReference type="STRING" id="1028.SAMN05661096_03890"/>
<dbReference type="Proteomes" id="UP000193804">
    <property type="component" value="Unassembled WGS sequence"/>
</dbReference>
<dbReference type="SUPFAM" id="SSF48452">
    <property type="entry name" value="TPR-like"/>
    <property type="match status" value="2"/>
</dbReference>
<name>A0A1X7LEC5_9BACT</name>
<reference evidence="2" key="1">
    <citation type="submission" date="2017-04" db="EMBL/GenBank/DDBJ databases">
        <authorList>
            <person name="Varghese N."/>
            <person name="Submissions S."/>
        </authorList>
    </citation>
    <scope>NUCLEOTIDE SEQUENCE [LARGE SCALE GENOMIC DNA]</scope>
    <source>
        <strain evidence="2">DSM 4125</strain>
    </source>
</reference>
<gene>
    <name evidence="1" type="ORF">SAMN05661096_03890</name>
</gene>
<proteinExistence type="predicted"/>
<organism evidence="1 2">
    <name type="scientific">Marivirga sericea</name>
    <dbReference type="NCBI Taxonomy" id="1028"/>
    <lineage>
        <taxon>Bacteria</taxon>
        <taxon>Pseudomonadati</taxon>
        <taxon>Bacteroidota</taxon>
        <taxon>Cytophagia</taxon>
        <taxon>Cytophagales</taxon>
        <taxon>Marivirgaceae</taxon>
        <taxon>Marivirga</taxon>
    </lineage>
</organism>